<dbReference type="EMBL" id="HACG01034710">
    <property type="protein sequence ID" value="CEK81575.1"/>
    <property type="molecule type" value="Transcribed_RNA"/>
</dbReference>
<organism evidence="1">
    <name type="scientific">Arion vulgaris</name>
    <dbReference type="NCBI Taxonomy" id="1028688"/>
    <lineage>
        <taxon>Eukaryota</taxon>
        <taxon>Metazoa</taxon>
        <taxon>Spiralia</taxon>
        <taxon>Lophotrochozoa</taxon>
        <taxon>Mollusca</taxon>
        <taxon>Gastropoda</taxon>
        <taxon>Heterobranchia</taxon>
        <taxon>Euthyneura</taxon>
        <taxon>Panpulmonata</taxon>
        <taxon>Eupulmonata</taxon>
        <taxon>Stylommatophora</taxon>
        <taxon>Helicina</taxon>
        <taxon>Arionoidea</taxon>
        <taxon>Arionidae</taxon>
        <taxon>Arion</taxon>
    </lineage>
</organism>
<name>A0A0B7ANT9_9EUPU</name>
<dbReference type="AlphaFoldDB" id="A0A0B7ANT9"/>
<reference evidence="1" key="1">
    <citation type="submission" date="2014-12" db="EMBL/GenBank/DDBJ databases">
        <title>Insight into the proteome of Arion vulgaris.</title>
        <authorList>
            <person name="Aradska J."/>
            <person name="Bulat T."/>
            <person name="Smidak R."/>
            <person name="Sarate P."/>
            <person name="Gangsoo J."/>
            <person name="Sialana F."/>
            <person name="Bilban M."/>
            <person name="Lubec G."/>
        </authorList>
    </citation>
    <scope>NUCLEOTIDE SEQUENCE</scope>
    <source>
        <tissue evidence="1">Skin</tissue>
    </source>
</reference>
<sequence>MCLPQVFSYKQQKLMFIQHSVFCMIVFKYVLADDEIVLHYKHYTCKLSLQNVFFI</sequence>
<protein>
    <submittedName>
        <fullName evidence="1">Uncharacterized protein</fullName>
    </submittedName>
</protein>
<accession>A0A0B7ANT9</accession>
<evidence type="ECO:0000313" key="1">
    <source>
        <dbReference type="EMBL" id="CEK81575.1"/>
    </source>
</evidence>
<proteinExistence type="predicted"/>
<gene>
    <name evidence="1" type="primary">ORF126745</name>
</gene>